<evidence type="ECO:0000313" key="4">
    <source>
        <dbReference type="Proteomes" id="UP000199233"/>
    </source>
</evidence>
<dbReference type="Proteomes" id="UP000199233">
    <property type="component" value="Unassembled WGS sequence"/>
</dbReference>
<dbReference type="InterPro" id="IPR016187">
    <property type="entry name" value="CTDL_fold"/>
</dbReference>
<protein>
    <submittedName>
        <fullName evidence="3">Formylglycine-generating enzyme, required for sulfatase activity, contains SUMF1/FGE domain</fullName>
    </submittedName>
</protein>
<reference evidence="4" key="1">
    <citation type="submission" date="2016-10" db="EMBL/GenBank/DDBJ databases">
        <authorList>
            <person name="Varghese N."/>
            <person name="Submissions S."/>
        </authorList>
    </citation>
    <scope>NUCLEOTIDE SEQUENCE [LARGE SCALE GENOMIC DNA]</scope>
    <source>
        <strain evidence="4">DSM 25927</strain>
    </source>
</reference>
<name>A0A1H9BEA7_9GAMM</name>
<accession>A0A1H9BEA7</accession>
<proteinExistence type="predicted"/>
<dbReference type="PANTHER" id="PTHR23150">
    <property type="entry name" value="SULFATASE MODIFYING FACTOR 1, 2"/>
    <property type="match status" value="1"/>
</dbReference>
<dbReference type="PANTHER" id="PTHR23150:SF35">
    <property type="entry name" value="BLL6746 PROTEIN"/>
    <property type="match status" value="1"/>
</dbReference>
<evidence type="ECO:0000313" key="3">
    <source>
        <dbReference type="EMBL" id="SEP87067.1"/>
    </source>
</evidence>
<dbReference type="GO" id="GO:0120147">
    <property type="term" value="F:formylglycine-generating oxidase activity"/>
    <property type="evidence" value="ECO:0007669"/>
    <property type="project" value="TreeGrafter"/>
</dbReference>
<dbReference type="STRING" id="489703.SAMN04488038_10252"/>
<sequence length="234" mass="26013">MGEDSGSPYEIPVHEVNVAAFAIGKYEVTFDEWDACQVAGACARRADDRGWGRGRRPVINVSWTDAQQYVQWLSRRSGRRYRLPSEAEWEYAARAGSQTRYSWGDGSEWVCDSANVLDLRGASANPQWRWHVFCDDGFPYTAPVGSFKANPWGLYDMAGNVWEWVEDCWHNSYAEAPTQALAWNAGGGGDCSKHVNRGGGWGNHPRSMRAAARDADDGNATSDGLGFRVVRDLP</sequence>
<dbReference type="AlphaFoldDB" id="A0A1H9BEA7"/>
<dbReference type="EMBL" id="FOFS01000002">
    <property type="protein sequence ID" value="SEP87067.1"/>
    <property type="molecule type" value="Genomic_DNA"/>
</dbReference>
<keyword evidence="4" id="KW-1185">Reference proteome</keyword>
<organism evidence="3 4">
    <name type="scientific">Solimonas aquatica</name>
    <dbReference type="NCBI Taxonomy" id="489703"/>
    <lineage>
        <taxon>Bacteria</taxon>
        <taxon>Pseudomonadati</taxon>
        <taxon>Pseudomonadota</taxon>
        <taxon>Gammaproteobacteria</taxon>
        <taxon>Nevskiales</taxon>
        <taxon>Nevskiaceae</taxon>
        <taxon>Solimonas</taxon>
    </lineage>
</organism>
<evidence type="ECO:0000259" key="2">
    <source>
        <dbReference type="Pfam" id="PF03781"/>
    </source>
</evidence>
<dbReference type="InterPro" id="IPR042095">
    <property type="entry name" value="SUMF_sf"/>
</dbReference>
<feature type="domain" description="Sulfatase-modifying factor enzyme-like" evidence="2">
    <location>
        <begin position="4"/>
        <end position="231"/>
    </location>
</feature>
<dbReference type="SUPFAM" id="SSF56436">
    <property type="entry name" value="C-type lectin-like"/>
    <property type="match status" value="1"/>
</dbReference>
<dbReference type="InterPro" id="IPR051043">
    <property type="entry name" value="Sulfatase_Mod_Factor_Kinase"/>
</dbReference>
<dbReference type="Gene3D" id="3.90.1580.10">
    <property type="entry name" value="paralog of FGE (formylglycine-generating enzyme)"/>
    <property type="match status" value="1"/>
</dbReference>
<gene>
    <name evidence="3" type="ORF">SAMN04488038_10252</name>
</gene>
<dbReference type="InterPro" id="IPR005532">
    <property type="entry name" value="SUMF_dom"/>
</dbReference>
<dbReference type="Pfam" id="PF03781">
    <property type="entry name" value="FGE-sulfatase"/>
    <property type="match status" value="1"/>
</dbReference>
<evidence type="ECO:0000256" key="1">
    <source>
        <dbReference type="SAM" id="MobiDB-lite"/>
    </source>
</evidence>
<feature type="region of interest" description="Disordered" evidence="1">
    <location>
        <begin position="198"/>
        <end position="220"/>
    </location>
</feature>
<dbReference type="OrthoDB" id="9768004at2"/>